<dbReference type="SUPFAM" id="SSF56954">
    <property type="entry name" value="Outer membrane efflux proteins (OEP)"/>
    <property type="match status" value="1"/>
</dbReference>
<evidence type="ECO:0000256" key="7">
    <source>
        <dbReference type="ARBA" id="ARBA00023237"/>
    </source>
</evidence>
<dbReference type="GO" id="GO:0015288">
    <property type="term" value="F:porin activity"/>
    <property type="evidence" value="ECO:0007669"/>
    <property type="project" value="TreeGrafter"/>
</dbReference>
<dbReference type="EMBL" id="JQSG02000002">
    <property type="protein sequence ID" value="OBS09931.1"/>
    <property type="molecule type" value="Genomic_DNA"/>
</dbReference>
<comment type="caution">
    <text evidence="8">The sequence shown here is derived from an EMBL/GenBank/DDBJ whole genome shotgun (WGS) entry which is preliminary data.</text>
</comment>
<gene>
    <name evidence="8" type="ORF">Thpro_020981</name>
</gene>
<keyword evidence="6" id="KW-0472">Membrane</keyword>
<keyword evidence="4" id="KW-1134">Transmembrane beta strand</keyword>
<dbReference type="Proteomes" id="UP000029273">
    <property type="component" value="Unassembled WGS sequence"/>
</dbReference>
<evidence type="ECO:0000256" key="4">
    <source>
        <dbReference type="ARBA" id="ARBA00022452"/>
    </source>
</evidence>
<dbReference type="PANTHER" id="PTHR30026:SF21">
    <property type="entry name" value="SLR1270 PROTEIN"/>
    <property type="match status" value="1"/>
</dbReference>
<accession>A0A1A6C5T0</accession>
<keyword evidence="9" id="KW-1185">Reference proteome</keyword>
<dbReference type="Gene3D" id="1.20.1600.10">
    <property type="entry name" value="Outer membrane efflux proteins (OEP)"/>
    <property type="match status" value="1"/>
</dbReference>
<reference evidence="8 9" key="1">
    <citation type="journal article" date="2014" name="Genome Announc.">
        <title>Draft Genome Sequence of the Iron-Oxidizing, Acidophilic, and Halotolerant 'Thiobacillus prosperus' Type Strain DSM 5130.</title>
        <authorList>
            <person name="Ossandon F.J."/>
            <person name="Cardenas J.P."/>
            <person name="Corbett M."/>
            <person name="Quatrini R."/>
            <person name="Holmes D.S."/>
            <person name="Watkin E."/>
        </authorList>
    </citation>
    <scope>NUCLEOTIDE SEQUENCE [LARGE SCALE GENOMIC DNA]</scope>
    <source>
        <strain evidence="8 9">DSM 5130</strain>
    </source>
</reference>
<evidence type="ECO:0008006" key="10">
    <source>
        <dbReference type="Google" id="ProtNLM"/>
    </source>
</evidence>
<name>A0A1A6C5T0_9GAMM</name>
<protein>
    <recommendedName>
        <fullName evidence="10">Transporter</fullName>
    </recommendedName>
</protein>
<sequence length="467" mass="49915">MSSLLLALTVSPAEAANPADTASSAGMLSLDQAVHRALAQTPEMLEARARLDEAKGGVREARGHLLPSLSASLMGSGSDNPLNVFGMKLSQGKATFNDFGANQFLGPQSLSTAPDNLNDPGWYRNYQTKLTLQIPVYNGGQIWGGLAQARAYLAAARQGDVAARQHLLFEVLGAYAGVGAAQAFVGVAGKAIAAADAYVKLSEQLFAQGVVSKSDVLRAKLHLANARLQSQEARNALENQLARLRMMVGLPADVPVRLAQRVSVVLPAADLTALRRQGVTDNPGVRARLLQVEAARAGVDKARASYLPHFNIQISREWNSPSLDGGRPSYTVAGVLTWNVFDFGARRGALDGAEARVMQRQAEARKAREQTVLAVDKAWREVRLAAIRESTREQAIGEAAEAERLARLRYEKGVSTIAELLASQAELDKTRSQLVAARYQAVMARAGLLLATGRLSLSALRTSPAQP</sequence>
<comment type="similarity">
    <text evidence="2">Belongs to the outer membrane factor (OMF) (TC 1.B.17) family.</text>
</comment>
<dbReference type="GO" id="GO:1990281">
    <property type="term" value="C:efflux pump complex"/>
    <property type="evidence" value="ECO:0007669"/>
    <property type="project" value="TreeGrafter"/>
</dbReference>
<dbReference type="Pfam" id="PF02321">
    <property type="entry name" value="OEP"/>
    <property type="match status" value="2"/>
</dbReference>
<comment type="subcellular location">
    <subcellularLocation>
        <location evidence="1">Cell outer membrane</location>
    </subcellularLocation>
</comment>
<dbReference type="InterPro" id="IPR003423">
    <property type="entry name" value="OMP_efflux"/>
</dbReference>
<evidence type="ECO:0000313" key="9">
    <source>
        <dbReference type="Proteomes" id="UP000029273"/>
    </source>
</evidence>
<dbReference type="GO" id="GO:0015562">
    <property type="term" value="F:efflux transmembrane transporter activity"/>
    <property type="evidence" value="ECO:0007669"/>
    <property type="project" value="InterPro"/>
</dbReference>
<evidence type="ECO:0000313" key="8">
    <source>
        <dbReference type="EMBL" id="OBS09931.1"/>
    </source>
</evidence>
<evidence type="ECO:0000256" key="1">
    <source>
        <dbReference type="ARBA" id="ARBA00004442"/>
    </source>
</evidence>
<evidence type="ECO:0000256" key="5">
    <source>
        <dbReference type="ARBA" id="ARBA00022692"/>
    </source>
</evidence>
<organism evidence="8 9">
    <name type="scientific">Acidihalobacter prosperus</name>
    <dbReference type="NCBI Taxonomy" id="160660"/>
    <lineage>
        <taxon>Bacteria</taxon>
        <taxon>Pseudomonadati</taxon>
        <taxon>Pseudomonadota</taxon>
        <taxon>Gammaproteobacteria</taxon>
        <taxon>Chromatiales</taxon>
        <taxon>Ectothiorhodospiraceae</taxon>
        <taxon>Acidihalobacter</taxon>
    </lineage>
</organism>
<proteinExistence type="inferred from homology"/>
<keyword evidence="7" id="KW-0998">Cell outer membrane</keyword>
<dbReference type="GO" id="GO:0009279">
    <property type="term" value="C:cell outer membrane"/>
    <property type="evidence" value="ECO:0007669"/>
    <property type="project" value="UniProtKB-SubCell"/>
</dbReference>
<keyword evidence="3" id="KW-0813">Transport</keyword>
<evidence type="ECO:0000256" key="6">
    <source>
        <dbReference type="ARBA" id="ARBA00023136"/>
    </source>
</evidence>
<keyword evidence="5" id="KW-0812">Transmembrane</keyword>
<dbReference type="PANTHER" id="PTHR30026">
    <property type="entry name" value="OUTER MEMBRANE PROTEIN TOLC"/>
    <property type="match status" value="1"/>
</dbReference>
<evidence type="ECO:0000256" key="2">
    <source>
        <dbReference type="ARBA" id="ARBA00007613"/>
    </source>
</evidence>
<evidence type="ECO:0000256" key="3">
    <source>
        <dbReference type="ARBA" id="ARBA00022448"/>
    </source>
</evidence>
<dbReference type="InterPro" id="IPR051906">
    <property type="entry name" value="TolC-like"/>
</dbReference>
<dbReference type="AlphaFoldDB" id="A0A1A6C5T0"/>